<dbReference type="AlphaFoldDB" id="A0A1L7I9I5"/>
<sequence>MMKIALFGAGNVASHLYRAFSEGNYATVSQLFSRDPAKADFVSSETEVIADYAQLKDADLYLLAVSDDGIAEIAEKLEDRGNLVAHTSGSTGMEVLKKFQQHGVFYPLQTFSKNRELDYRTIPFCLEANSEENLEELKDLAKSISEAIYEVNSDQRRGLHLSAVFVNNFSNHLFTLGNSICKDKNLDFKILQPLIKETVSKLDVLLPADAQTGPALRNDQETIQKHLNSLTGDRKLVYKTLTDSIQKFHGKKL</sequence>
<dbReference type="KEGG" id="gfl:GRFL_3543"/>
<dbReference type="EMBL" id="CP016359">
    <property type="protein sequence ID" value="APU70267.1"/>
    <property type="molecule type" value="Genomic_DNA"/>
</dbReference>
<gene>
    <name evidence="3" type="ORF">GRFL_3543</name>
</gene>
<dbReference type="InterPro" id="IPR019665">
    <property type="entry name" value="OxRdtase/DH_put_Rossmann_dom"/>
</dbReference>
<dbReference type="SUPFAM" id="SSF51735">
    <property type="entry name" value="NAD(P)-binding Rossmann-fold domains"/>
    <property type="match status" value="1"/>
</dbReference>
<feature type="domain" description="DUF2520" evidence="2">
    <location>
        <begin position="122"/>
        <end position="244"/>
    </location>
</feature>
<accession>A0A1L7I9I5</accession>
<dbReference type="InterPro" id="IPR018931">
    <property type="entry name" value="DUF2520"/>
</dbReference>
<dbReference type="InterPro" id="IPR008927">
    <property type="entry name" value="6-PGluconate_DH-like_C_sf"/>
</dbReference>
<evidence type="ECO:0000313" key="4">
    <source>
        <dbReference type="Proteomes" id="UP000186230"/>
    </source>
</evidence>
<evidence type="ECO:0000259" key="2">
    <source>
        <dbReference type="Pfam" id="PF10728"/>
    </source>
</evidence>
<organism evidence="3 4">
    <name type="scientific">Christiangramia flava JLT2011</name>
    <dbReference type="NCBI Taxonomy" id="1229726"/>
    <lineage>
        <taxon>Bacteria</taxon>
        <taxon>Pseudomonadati</taxon>
        <taxon>Bacteroidota</taxon>
        <taxon>Flavobacteriia</taxon>
        <taxon>Flavobacteriales</taxon>
        <taxon>Flavobacteriaceae</taxon>
        <taxon>Christiangramia</taxon>
    </lineage>
</organism>
<dbReference type="OrthoDB" id="9810755at2"/>
<dbReference type="Pfam" id="PF10728">
    <property type="entry name" value="DUF2520"/>
    <property type="match status" value="1"/>
</dbReference>
<reference evidence="3 4" key="1">
    <citation type="submission" date="2016-07" db="EMBL/GenBank/DDBJ databases">
        <title>Multi-omics approach to identify versatile polysaccharide utilization systems of a marine flavobacterium Gramella flava.</title>
        <authorList>
            <person name="Tang K."/>
        </authorList>
    </citation>
    <scope>NUCLEOTIDE SEQUENCE [LARGE SCALE GENOMIC DNA]</scope>
    <source>
        <strain evidence="3 4">JLT2011</strain>
    </source>
</reference>
<dbReference type="PANTHER" id="PTHR40459">
    <property type="entry name" value="CONSERVED HYPOTHETICAL ALANINE AND LEUCINE RICH PROTEIN"/>
    <property type="match status" value="1"/>
</dbReference>
<dbReference type="SUPFAM" id="SSF48179">
    <property type="entry name" value="6-phosphogluconate dehydrogenase C-terminal domain-like"/>
    <property type="match status" value="1"/>
</dbReference>
<dbReference type="PANTHER" id="PTHR40459:SF1">
    <property type="entry name" value="CONSERVED HYPOTHETICAL ALANINE AND LEUCINE RICH PROTEIN"/>
    <property type="match status" value="1"/>
</dbReference>
<proteinExistence type="predicted"/>
<dbReference type="Gene3D" id="1.10.1040.20">
    <property type="entry name" value="ProC-like, C-terminal domain"/>
    <property type="match status" value="1"/>
</dbReference>
<dbReference type="STRING" id="1229726.GRFL_3543"/>
<protein>
    <submittedName>
        <fullName evidence="3">Uncharacterized protein</fullName>
    </submittedName>
</protein>
<evidence type="ECO:0000259" key="1">
    <source>
        <dbReference type="Pfam" id="PF10727"/>
    </source>
</evidence>
<feature type="domain" description="Putative oxidoreductase/dehydrogenase Rossmann-like" evidence="1">
    <location>
        <begin position="3"/>
        <end position="104"/>
    </location>
</feature>
<dbReference type="Proteomes" id="UP000186230">
    <property type="component" value="Chromosome"/>
</dbReference>
<dbReference type="InterPro" id="IPR037108">
    <property type="entry name" value="TM1727-like_C_sf"/>
</dbReference>
<dbReference type="Pfam" id="PF10727">
    <property type="entry name" value="Rossmann-like"/>
    <property type="match status" value="1"/>
</dbReference>
<evidence type="ECO:0000313" key="3">
    <source>
        <dbReference type="EMBL" id="APU70267.1"/>
    </source>
</evidence>
<dbReference type="RefSeq" id="WP_083645808.1">
    <property type="nucleotide sequence ID" value="NZ_AMRU01000004.1"/>
</dbReference>
<name>A0A1L7I9I5_9FLAO</name>
<dbReference type="Gene3D" id="3.40.50.720">
    <property type="entry name" value="NAD(P)-binding Rossmann-like Domain"/>
    <property type="match status" value="1"/>
</dbReference>
<keyword evidence="4" id="KW-1185">Reference proteome</keyword>
<dbReference type="InterPro" id="IPR036291">
    <property type="entry name" value="NAD(P)-bd_dom_sf"/>
</dbReference>